<gene>
    <name evidence="2" type="ORF">Vretifemale_14674</name>
</gene>
<organism evidence="2 3">
    <name type="scientific">Volvox reticuliferus</name>
    <dbReference type="NCBI Taxonomy" id="1737510"/>
    <lineage>
        <taxon>Eukaryota</taxon>
        <taxon>Viridiplantae</taxon>
        <taxon>Chlorophyta</taxon>
        <taxon>core chlorophytes</taxon>
        <taxon>Chlorophyceae</taxon>
        <taxon>CS clade</taxon>
        <taxon>Chlamydomonadales</taxon>
        <taxon>Volvocaceae</taxon>
        <taxon>Volvox</taxon>
    </lineage>
</organism>
<dbReference type="OrthoDB" id="1902587at2759"/>
<dbReference type="AlphaFoldDB" id="A0A8J4CMN3"/>
<feature type="compositionally biased region" description="Basic and acidic residues" evidence="1">
    <location>
        <begin position="13"/>
        <end position="23"/>
    </location>
</feature>
<dbReference type="EMBL" id="BNCP01000035">
    <property type="protein sequence ID" value="GIL86270.1"/>
    <property type="molecule type" value="Genomic_DNA"/>
</dbReference>
<feature type="non-terminal residue" evidence="2">
    <location>
        <position position="109"/>
    </location>
</feature>
<evidence type="ECO:0000313" key="3">
    <source>
        <dbReference type="Proteomes" id="UP000747110"/>
    </source>
</evidence>
<name>A0A8J4CMN3_9CHLO</name>
<protein>
    <submittedName>
        <fullName evidence="2">Uncharacterized protein</fullName>
    </submittedName>
</protein>
<comment type="caution">
    <text evidence="2">The sequence shown here is derived from an EMBL/GenBank/DDBJ whole genome shotgun (WGS) entry which is preliminary data.</text>
</comment>
<evidence type="ECO:0000256" key="1">
    <source>
        <dbReference type="SAM" id="MobiDB-lite"/>
    </source>
</evidence>
<feature type="region of interest" description="Disordered" evidence="1">
    <location>
        <begin position="1"/>
        <end position="26"/>
    </location>
</feature>
<accession>A0A8J4CMN3</accession>
<reference evidence="2" key="1">
    <citation type="journal article" date="2021" name="Proc. Natl. Acad. Sci. U.S.A.">
        <title>Three genomes in the algal genus Volvox reveal the fate of a haploid sex-determining region after a transition to homothallism.</title>
        <authorList>
            <person name="Yamamoto K."/>
            <person name="Hamaji T."/>
            <person name="Kawai-Toyooka H."/>
            <person name="Matsuzaki R."/>
            <person name="Takahashi F."/>
            <person name="Nishimura Y."/>
            <person name="Kawachi M."/>
            <person name="Noguchi H."/>
            <person name="Minakuchi Y."/>
            <person name="Umen J.G."/>
            <person name="Toyoda A."/>
            <person name="Nozaki H."/>
        </authorList>
    </citation>
    <scope>NUCLEOTIDE SEQUENCE</scope>
    <source>
        <strain evidence="2">NIES-3786</strain>
    </source>
</reference>
<evidence type="ECO:0000313" key="2">
    <source>
        <dbReference type="EMBL" id="GIL86270.1"/>
    </source>
</evidence>
<dbReference type="Proteomes" id="UP000747110">
    <property type="component" value="Unassembled WGS sequence"/>
</dbReference>
<sequence>GAQHPPQEGCTTGDHRQVEQADKEEVDETVELGGGLILDTSALGEVLVLVADPPADPEVRHLTGCLSSQEKQEAAGHECKVAIVGVDEGSLKGGQLRDVLRLLLSRLAD</sequence>
<proteinExistence type="predicted"/>
<keyword evidence="3" id="KW-1185">Reference proteome</keyword>